<dbReference type="PANTHER" id="PTHR38454">
    <property type="entry name" value="INTEGRAL MEMBRANE PROTEIN-RELATED"/>
    <property type="match status" value="1"/>
</dbReference>
<dbReference type="PANTHER" id="PTHR38454:SF1">
    <property type="entry name" value="INTEGRAL MEMBRANE PROTEIN"/>
    <property type="match status" value="1"/>
</dbReference>
<evidence type="ECO:0000256" key="1">
    <source>
        <dbReference type="SAM" id="Phobius"/>
    </source>
</evidence>
<feature type="transmembrane region" description="Helical" evidence="1">
    <location>
        <begin position="138"/>
        <end position="157"/>
    </location>
</feature>
<feature type="transmembrane region" description="Helical" evidence="1">
    <location>
        <begin position="237"/>
        <end position="257"/>
    </location>
</feature>
<dbReference type="EMBL" id="JAVLAM010000001">
    <property type="protein sequence ID" value="MDT7014246.1"/>
    <property type="molecule type" value="Genomic_DNA"/>
</dbReference>
<feature type="transmembrane region" description="Helical" evidence="1">
    <location>
        <begin position="388"/>
        <end position="405"/>
    </location>
</feature>
<feature type="transmembrane region" description="Helical" evidence="1">
    <location>
        <begin position="301"/>
        <end position="318"/>
    </location>
</feature>
<dbReference type="Proteomes" id="UP001254075">
    <property type="component" value="Unassembled WGS sequence"/>
</dbReference>
<dbReference type="AlphaFoldDB" id="A0AAW8W785"/>
<feature type="transmembrane region" description="Helical" evidence="1">
    <location>
        <begin position="203"/>
        <end position="225"/>
    </location>
</feature>
<keyword evidence="1" id="KW-0812">Transmembrane</keyword>
<organism evidence="2 3">
    <name type="scientific">Levilactobacillus namurensis</name>
    <dbReference type="NCBI Taxonomy" id="380393"/>
    <lineage>
        <taxon>Bacteria</taxon>
        <taxon>Bacillati</taxon>
        <taxon>Bacillota</taxon>
        <taxon>Bacilli</taxon>
        <taxon>Lactobacillales</taxon>
        <taxon>Lactobacillaceae</taxon>
        <taxon>Levilactobacillus</taxon>
    </lineage>
</organism>
<keyword evidence="1" id="KW-1133">Transmembrane helix</keyword>
<feature type="transmembrane region" description="Helical" evidence="1">
    <location>
        <begin position="846"/>
        <end position="870"/>
    </location>
</feature>
<reference evidence="2" key="1">
    <citation type="submission" date="2023-08" db="EMBL/GenBank/DDBJ databases">
        <authorList>
            <person name="Page C.A."/>
            <person name="Perez-Diaz I.M."/>
        </authorList>
    </citation>
    <scope>NUCLEOTIDE SEQUENCE</scope>
    <source>
        <strain evidence="2">3.8.38</strain>
    </source>
</reference>
<accession>A0AAW8W785</accession>
<feature type="transmembrane region" description="Helical" evidence="1">
    <location>
        <begin position="112"/>
        <end position="132"/>
    </location>
</feature>
<evidence type="ECO:0000313" key="3">
    <source>
        <dbReference type="Proteomes" id="UP001254075"/>
    </source>
</evidence>
<feature type="transmembrane region" description="Helical" evidence="1">
    <location>
        <begin position="164"/>
        <end position="183"/>
    </location>
</feature>
<feature type="transmembrane region" description="Helical" evidence="1">
    <location>
        <begin position="358"/>
        <end position="376"/>
    </location>
</feature>
<proteinExistence type="predicted"/>
<dbReference type="InterPro" id="IPR018580">
    <property type="entry name" value="Uncharacterised_YfhO"/>
</dbReference>
<dbReference type="RefSeq" id="WP_313845031.1">
    <property type="nucleotide sequence ID" value="NZ_JAVLAM010000001.1"/>
</dbReference>
<comment type="caution">
    <text evidence="2">The sequence shown here is derived from an EMBL/GenBank/DDBJ whole genome shotgun (WGS) entry which is preliminary data.</text>
</comment>
<feature type="transmembrane region" description="Helical" evidence="1">
    <location>
        <begin position="417"/>
        <end position="435"/>
    </location>
</feature>
<dbReference type="Pfam" id="PF09586">
    <property type="entry name" value="YfhO"/>
    <property type="match status" value="1"/>
</dbReference>
<sequence length="888" mass="100107">MQAKQRRKTLTQRQWTLLGAFLTPLIIMTAYFAYRHMAPFGTSSLLTVDLGQQYIDFFAYLRRTILHDPSAIFYSFSNGLGGEMVGNWAYYLLSPLNWLLFFFPGTSLSSGIFLLTVLKYGLAGLSFAWLLLKLTPQRGFVAITLSTAYAMMGWTIANQLNIMWLDALFFLPLIFYGLYRLVVTNHWRAYLIWLTLMLIVNYYMAYMICLLMILAFIWLAVTHFASWRTLALQAGRFALGSLTSGLLAAVVLLPTWWSLTQSKAQYTVTSFKWKFEFFPPKMLAKFFMGTFNFDQMPSGTANLFVGAIAVLGALFFLVDCRQPLRSRLTAGIITLFLAASLCVQPLDLLWHAGQFPVWYPYRFSFIVGFWLIWLAAQTLTADFQPGPIAIALVTVVVAGGCFYVGENLKKFSFLHSNAFWLGALFVVLALLIYALPIRKHWLYPLMLFVVGVTEVTANAFLSLNNISYVSQSEYANYTNELQRLVDKTQAHDQGFYRIGKTFLRTKGDAFQTGFNGGSVFSSALPKATPTFMGHIGSPDGDGFVEYSNGTLVTDSLLNMKYYFQQKQLSGALAGSNMLPASTNKADLASYRPVRQDHWATTYQNPYALPIGYAASDQILTLKNGTADPAQYQANWVAALTGNAQDKHLYQVENFNQVTFQNINQQTKITGAILQKKNLVKPASITLTIKPATNDAYYLTFGSTVNPDNATFILNGQPLNQYKTYRNTILVSVADHAKGKTLKLTIQLKKSSLWLENFTLYRLQTAQFKQAATQLQQHPWQLTQHSQRSFDGTVTATTAHQVLNTSIPYAAGWHATVNGHSAKVYKTLGMFNAVKLRKGTNHVKLSYWPPMLNLGLLISTLTLLVVSVIWWGQHRRHRPRPANDHHRRR</sequence>
<protein>
    <submittedName>
        <fullName evidence="2">YfhO family protein</fullName>
    </submittedName>
</protein>
<feature type="transmembrane region" description="Helical" evidence="1">
    <location>
        <begin position="15"/>
        <end position="34"/>
    </location>
</feature>
<gene>
    <name evidence="2" type="ORF">RI532_07480</name>
</gene>
<keyword evidence="1" id="KW-0472">Membrane</keyword>
<name>A0AAW8W785_9LACO</name>
<evidence type="ECO:0000313" key="2">
    <source>
        <dbReference type="EMBL" id="MDT7014246.1"/>
    </source>
</evidence>
<feature type="transmembrane region" description="Helical" evidence="1">
    <location>
        <begin position="330"/>
        <end position="352"/>
    </location>
</feature>